<feature type="transmembrane region" description="Helical" evidence="1">
    <location>
        <begin position="21"/>
        <end position="41"/>
    </location>
</feature>
<keyword evidence="4" id="KW-1185">Reference proteome</keyword>
<dbReference type="InterPro" id="IPR000620">
    <property type="entry name" value="EamA_dom"/>
</dbReference>
<organism evidence="3 4">
    <name type="scientific">Desulfosalsimonas propionicica</name>
    <dbReference type="NCBI Taxonomy" id="332175"/>
    <lineage>
        <taxon>Bacteria</taxon>
        <taxon>Pseudomonadati</taxon>
        <taxon>Thermodesulfobacteriota</taxon>
        <taxon>Desulfobacteria</taxon>
        <taxon>Desulfobacterales</taxon>
        <taxon>Desulfosalsimonadaceae</taxon>
        <taxon>Desulfosalsimonas</taxon>
    </lineage>
</organism>
<keyword evidence="1" id="KW-0472">Membrane</keyword>
<keyword evidence="1" id="KW-0812">Transmembrane</keyword>
<dbReference type="Proteomes" id="UP000525298">
    <property type="component" value="Unassembled WGS sequence"/>
</dbReference>
<comment type="caution">
    <text evidence="3">The sequence shown here is derived from an EMBL/GenBank/DDBJ whole genome shotgun (WGS) entry which is preliminary data.</text>
</comment>
<feature type="domain" description="EamA" evidence="2">
    <location>
        <begin position="23"/>
        <end position="159"/>
    </location>
</feature>
<accession>A0A7W0CAG6</accession>
<dbReference type="GO" id="GO:0016020">
    <property type="term" value="C:membrane"/>
    <property type="evidence" value="ECO:0007669"/>
    <property type="project" value="InterPro"/>
</dbReference>
<dbReference type="PANTHER" id="PTHR22911">
    <property type="entry name" value="ACYL-MALONYL CONDENSING ENZYME-RELATED"/>
    <property type="match status" value="1"/>
</dbReference>
<feature type="transmembrane region" description="Helical" evidence="1">
    <location>
        <begin position="47"/>
        <end position="68"/>
    </location>
</feature>
<evidence type="ECO:0000313" key="4">
    <source>
        <dbReference type="Proteomes" id="UP000525298"/>
    </source>
</evidence>
<dbReference type="AlphaFoldDB" id="A0A7W0CAG6"/>
<feature type="transmembrane region" description="Helical" evidence="1">
    <location>
        <begin position="227"/>
        <end position="249"/>
    </location>
</feature>
<feature type="transmembrane region" description="Helical" evidence="1">
    <location>
        <begin position="89"/>
        <end position="108"/>
    </location>
</feature>
<feature type="transmembrane region" description="Helical" evidence="1">
    <location>
        <begin position="203"/>
        <end position="221"/>
    </location>
</feature>
<evidence type="ECO:0000259" key="2">
    <source>
        <dbReference type="Pfam" id="PF00892"/>
    </source>
</evidence>
<dbReference type="Pfam" id="PF00892">
    <property type="entry name" value="EamA"/>
    <property type="match status" value="2"/>
</dbReference>
<sequence>MPIKTTTKYENDRPGRIPPRLQGLLMTLAGAFCFSLVPIWVRAIDAYSPLSIVFYRAVIGVVPLFLWIARTPEGRRDVSLLQLDAKHRWVLLAAGLSMCGTAITYYLAILNTSVAKAVLLHYTAPIYVAIFSPLILKEKNTPLTWVAVAAGFLGTALIVEPAALFHSDSGELLGIVSGLFSGLFLSGVFLFGRFLAGRLPSRVRTLWGSVIVALILLPFGVQVPGGHFWHNLPFLIMLGTVSLALPYTLFFKGQNYISAQVASVTALFEPVCGIGIGFLFFAEKLTLTGFIGAGIVLLSISIAGRR</sequence>
<evidence type="ECO:0000313" key="3">
    <source>
        <dbReference type="EMBL" id="MBA2882165.1"/>
    </source>
</evidence>
<gene>
    <name evidence="3" type="ORF">HNR65_002506</name>
</gene>
<dbReference type="EMBL" id="JACDUS010000007">
    <property type="protein sequence ID" value="MBA2882165.1"/>
    <property type="molecule type" value="Genomic_DNA"/>
</dbReference>
<proteinExistence type="predicted"/>
<name>A0A7W0CAG6_9BACT</name>
<feature type="transmembrane region" description="Helical" evidence="1">
    <location>
        <begin position="172"/>
        <end position="191"/>
    </location>
</feature>
<dbReference type="RefSeq" id="WP_181551816.1">
    <property type="nucleotide sequence ID" value="NZ_JACDUS010000007.1"/>
</dbReference>
<dbReference type="PANTHER" id="PTHR22911:SF79">
    <property type="entry name" value="MOBA-LIKE NTP TRANSFERASE DOMAIN-CONTAINING PROTEIN"/>
    <property type="match status" value="1"/>
</dbReference>
<evidence type="ECO:0000256" key="1">
    <source>
        <dbReference type="SAM" id="Phobius"/>
    </source>
</evidence>
<dbReference type="InterPro" id="IPR037185">
    <property type="entry name" value="EmrE-like"/>
</dbReference>
<feature type="domain" description="EamA" evidence="2">
    <location>
        <begin position="173"/>
        <end position="302"/>
    </location>
</feature>
<protein>
    <submittedName>
        <fullName evidence="3">Drug/metabolite transporter (DMT)-like permease</fullName>
    </submittedName>
</protein>
<reference evidence="3 4" key="1">
    <citation type="submission" date="2020-07" db="EMBL/GenBank/DDBJ databases">
        <title>Genomic Encyclopedia of Type Strains, Phase IV (KMG-IV): sequencing the most valuable type-strain genomes for metagenomic binning, comparative biology and taxonomic classification.</title>
        <authorList>
            <person name="Goeker M."/>
        </authorList>
    </citation>
    <scope>NUCLEOTIDE SEQUENCE [LARGE SCALE GENOMIC DNA]</scope>
    <source>
        <strain evidence="3 4">DSM 17721</strain>
    </source>
</reference>
<feature type="transmembrane region" description="Helical" evidence="1">
    <location>
        <begin position="287"/>
        <end position="304"/>
    </location>
</feature>
<keyword evidence="1" id="KW-1133">Transmembrane helix</keyword>
<dbReference type="SUPFAM" id="SSF103481">
    <property type="entry name" value="Multidrug resistance efflux transporter EmrE"/>
    <property type="match status" value="2"/>
</dbReference>
<feature type="transmembrane region" description="Helical" evidence="1">
    <location>
        <begin position="114"/>
        <end position="136"/>
    </location>
</feature>
<feature type="transmembrane region" description="Helical" evidence="1">
    <location>
        <begin position="261"/>
        <end position="281"/>
    </location>
</feature>
<feature type="transmembrane region" description="Helical" evidence="1">
    <location>
        <begin position="143"/>
        <end position="166"/>
    </location>
</feature>